<evidence type="ECO:0000259" key="6">
    <source>
        <dbReference type="PROSITE" id="PS00434"/>
    </source>
</evidence>
<accession>A0ABR3PNV6</accession>
<protein>
    <recommendedName>
        <fullName evidence="6">HSF-type DNA-binding domain-containing protein</fullName>
    </recommendedName>
</protein>
<dbReference type="SMART" id="SM00415">
    <property type="entry name" value="HSF"/>
    <property type="match status" value="1"/>
</dbReference>
<reference evidence="7 8" key="1">
    <citation type="submission" date="2024-07" db="EMBL/GenBank/DDBJ databases">
        <title>Draft sequence of the Neodothiora populina.</title>
        <authorList>
            <person name="Drown D.D."/>
            <person name="Schuette U.S."/>
            <person name="Buechlein A.B."/>
            <person name="Rusch D.R."/>
            <person name="Winton L.W."/>
            <person name="Adams G.A."/>
        </authorList>
    </citation>
    <scope>NUCLEOTIDE SEQUENCE [LARGE SCALE GENOMIC DNA]</scope>
    <source>
        <strain evidence="7 8">CPC 39397</strain>
    </source>
</reference>
<feature type="domain" description="HSF-type DNA-binding" evidence="6">
    <location>
        <begin position="142"/>
        <end position="166"/>
    </location>
</feature>
<evidence type="ECO:0000256" key="1">
    <source>
        <dbReference type="ARBA" id="ARBA00004123"/>
    </source>
</evidence>
<evidence type="ECO:0000313" key="7">
    <source>
        <dbReference type="EMBL" id="KAL1311217.1"/>
    </source>
</evidence>
<dbReference type="PANTHER" id="PTHR10015:SF396">
    <property type="entry name" value="FLOCCULATION SUPPRESSION PROTEIN"/>
    <property type="match status" value="1"/>
</dbReference>
<keyword evidence="8" id="KW-1185">Reference proteome</keyword>
<feature type="compositionally biased region" description="Polar residues" evidence="5">
    <location>
        <begin position="47"/>
        <end position="73"/>
    </location>
</feature>
<sequence>MTAVERSPHRSPFPSDRNADLPSRTVPLLSTTSPSPMSSRSEPMDTSADNTPRAPNSNDSPGGAPQSSHSSGIQEREGHQNGNPQHPVGAAAAAQQPKAISAAFIHKLYSMLEDQSIQHLISWSSSNESFVMSPSTEFSKVLASYFKHTNISSFVRQLNMYGFHKVSDVFHTGSPDSPLWEFKHGNNNFRRGDLNGLRDIKRRASRHTLIHRDSFSNAPKMSIQPPPPPPPGAPMEPMPDPVETRLSMLEFNLQDLYARLARTEEAFSNMSSKCQMLSEGLSRCHYWSSELSSQLIVLVPDPDNSVHKDVSNLRAEINRQAEIMRLYDGPTELGQPGRPPFAQTHAYEAMGPVSPRQQAYDSSRRPSLQPTSRTSSFRTPMPPHLLVSPRRYGSTSGPSGPNGSSSPSSMRPHPPANYSLPPPPAPQAAPQPQPQPATQQQHLTVAGGASPPMNLLRRHTSADIRLQGWQGPGAPPPVPALPNTGDSPYASGQNSSQWPSSPYRQPANAEDQQLRHALAQYEIPKGNSQSSRQVTPPPEHGAPSYGNPNSEGWQLPGPKFPFKGVEASAPPTRRSSMASNVHSLLNPTESAQRDGGEEGPEERKRKRLF</sequence>
<dbReference type="Pfam" id="PF00447">
    <property type="entry name" value="HSF_DNA-bind"/>
    <property type="match status" value="1"/>
</dbReference>
<comment type="subcellular location">
    <subcellularLocation>
        <location evidence="1">Nucleus</location>
    </subcellularLocation>
</comment>
<feature type="compositionally biased region" description="Pro residues" evidence="5">
    <location>
        <begin position="412"/>
        <end position="435"/>
    </location>
</feature>
<evidence type="ECO:0000256" key="2">
    <source>
        <dbReference type="ARBA" id="ARBA00023125"/>
    </source>
</evidence>
<feature type="compositionally biased region" description="Polar residues" evidence="5">
    <location>
        <begin position="355"/>
        <end position="378"/>
    </location>
</feature>
<gene>
    <name evidence="7" type="ORF">AAFC00_001408</name>
</gene>
<feature type="compositionally biased region" description="Polar residues" evidence="5">
    <location>
        <begin position="484"/>
        <end position="503"/>
    </location>
</feature>
<feature type="compositionally biased region" description="Pro residues" evidence="5">
    <location>
        <begin position="224"/>
        <end position="238"/>
    </location>
</feature>
<feature type="compositionally biased region" description="Polar residues" evidence="5">
    <location>
        <begin position="573"/>
        <end position="590"/>
    </location>
</feature>
<dbReference type="GeneID" id="95975111"/>
<feature type="region of interest" description="Disordered" evidence="5">
    <location>
        <begin position="354"/>
        <end position="609"/>
    </location>
</feature>
<dbReference type="InterPro" id="IPR036390">
    <property type="entry name" value="WH_DNA-bd_sf"/>
</dbReference>
<keyword evidence="2" id="KW-0238">DNA-binding</keyword>
<name>A0ABR3PNV6_9PEZI</name>
<evidence type="ECO:0000313" key="8">
    <source>
        <dbReference type="Proteomes" id="UP001562354"/>
    </source>
</evidence>
<feature type="region of interest" description="Disordered" evidence="5">
    <location>
        <begin position="1"/>
        <end position="94"/>
    </location>
</feature>
<dbReference type="EMBL" id="JBFMKM010000003">
    <property type="protein sequence ID" value="KAL1311217.1"/>
    <property type="molecule type" value="Genomic_DNA"/>
</dbReference>
<keyword evidence="3" id="KW-0539">Nucleus</keyword>
<feature type="region of interest" description="Disordered" evidence="5">
    <location>
        <begin position="216"/>
        <end position="238"/>
    </location>
</feature>
<comment type="similarity">
    <text evidence="4">Belongs to the HSF family.</text>
</comment>
<dbReference type="PRINTS" id="PR00056">
    <property type="entry name" value="HSFDOMAIN"/>
</dbReference>
<comment type="caution">
    <text evidence="7">The sequence shown here is derived from an EMBL/GenBank/DDBJ whole genome shotgun (WGS) entry which is preliminary data.</text>
</comment>
<feature type="compositionally biased region" description="Low complexity" evidence="5">
    <location>
        <begin position="84"/>
        <end position="94"/>
    </location>
</feature>
<organism evidence="7 8">
    <name type="scientific">Neodothiora populina</name>
    <dbReference type="NCBI Taxonomy" id="2781224"/>
    <lineage>
        <taxon>Eukaryota</taxon>
        <taxon>Fungi</taxon>
        <taxon>Dikarya</taxon>
        <taxon>Ascomycota</taxon>
        <taxon>Pezizomycotina</taxon>
        <taxon>Dothideomycetes</taxon>
        <taxon>Dothideomycetidae</taxon>
        <taxon>Dothideales</taxon>
        <taxon>Dothioraceae</taxon>
        <taxon>Neodothiora</taxon>
    </lineage>
</organism>
<evidence type="ECO:0000256" key="3">
    <source>
        <dbReference type="ARBA" id="ARBA00023242"/>
    </source>
</evidence>
<evidence type="ECO:0000256" key="5">
    <source>
        <dbReference type="SAM" id="MobiDB-lite"/>
    </source>
</evidence>
<feature type="compositionally biased region" description="Low complexity" evidence="5">
    <location>
        <begin position="393"/>
        <end position="411"/>
    </location>
</feature>
<dbReference type="RefSeq" id="XP_069204066.1">
    <property type="nucleotide sequence ID" value="XM_069340598.1"/>
</dbReference>
<proteinExistence type="inferred from homology"/>
<dbReference type="PANTHER" id="PTHR10015">
    <property type="entry name" value="HEAT SHOCK TRANSCRIPTION FACTOR"/>
    <property type="match status" value="1"/>
</dbReference>
<dbReference type="Gene3D" id="1.10.10.10">
    <property type="entry name" value="Winged helix-like DNA-binding domain superfamily/Winged helix DNA-binding domain"/>
    <property type="match status" value="1"/>
</dbReference>
<dbReference type="Proteomes" id="UP001562354">
    <property type="component" value="Unassembled WGS sequence"/>
</dbReference>
<dbReference type="PROSITE" id="PS00434">
    <property type="entry name" value="HSF_DOMAIN"/>
    <property type="match status" value="1"/>
</dbReference>
<feature type="compositionally biased region" description="Low complexity" evidence="5">
    <location>
        <begin position="21"/>
        <end position="41"/>
    </location>
</feature>
<dbReference type="InterPro" id="IPR036388">
    <property type="entry name" value="WH-like_DNA-bd_sf"/>
</dbReference>
<dbReference type="SUPFAM" id="SSF46785">
    <property type="entry name" value="Winged helix' DNA-binding domain"/>
    <property type="match status" value="1"/>
</dbReference>
<dbReference type="InterPro" id="IPR000232">
    <property type="entry name" value="HSF_DNA-bd"/>
</dbReference>
<evidence type="ECO:0000256" key="4">
    <source>
        <dbReference type="RuleBase" id="RU004020"/>
    </source>
</evidence>